<sequence>MDISALMSDLRKIDPKIWVSVKVKRDVGAELVIPVLRRTIKYDATGRKVSDTVTNLINKTDLEEIEKRGRERS</sequence>
<organism evidence="1">
    <name type="scientific">marine sediment metagenome</name>
    <dbReference type="NCBI Taxonomy" id="412755"/>
    <lineage>
        <taxon>unclassified sequences</taxon>
        <taxon>metagenomes</taxon>
        <taxon>ecological metagenomes</taxon>
    </lineage>
</organism>
<reference evidence="1" key="1">
    <citation type="journal article" date="2014" name="Front. Microbiol.">
        <title>High frequency of phylogenetically diverse reductive dehalogenase-homologous genes in deep subseafloor sedimentary metagenomes.</title>
        <authorList>
            <person name="Kawai M."/>
            <person name="Futagami T."/>
            <person name="Toyoda A."/>
            <person name="Takaki Y."/>
            <person name="Nishi S."/>
            <person name="Hori S."/>
            <person name="Arai W."/>
            <person name="Tsubouchi T."/>
            <person name="Morono Y."/>
            <person name="Uchiyama I."/>
            <person name="Ito T."/>
            <person name="Fujiyama A."/>
            <person name="Inagaki F."/>
            <person name="Takami H."/>
        </authorList>
    </citation>
    <scope>NUCLEOTIDE SEQUENCE</scope>
    <source>
        <strain evidence="1">Expedition CK06-06</strain>
    </source>
</reference>
<dbReference type="AlphaFoldDB" id="X1S8C5"/>
<name>X1S8C5_9ZZZZ</name>
<comment type="caution">
    <text evidence="1">The sequence shown here is derived from an EMBL/GenBank/DDBJ whole genome shotgun (WGS) entry which is preliminary data.</text>
</comment>
<dbReference type="EMBL" id="BARW01020193">
    <property type="protein sequence ID" value="GAI89203.1"/>
    <property type="molecule type" value="Genomic_DNA"/>
</dbReference>
<evidence type="ECO:0000313" key="1">
    <source>
        <dbReference type="EMBL" id="GAI89203.1"/>
    </source>
</evidence>
<gene>
    <name evidence="1" type="ORF">S12H4_34167</name>
</gene>
<accession>X1S8C5</accession>
<proteinExistence type="predicted"/>
<protein>
    <submittedName>
        <fullName evidence="1">Uncharacterized protein</fullName>
    </submittedName>
</protein>